<comment type="pathway">
    <text evidence="2">Protein modification; protein ubiquitination.</text>
</comment>
<dbReference type="Proteomes" id="UP000807115">
    <property type="component" value="Chromosome 7"/>
</dbReference>
<dbReference type="InterPro" id="IPR045005">
    <property type="entry name" value="BPM1-6"/>
</dbReference>
<dbReference type="InterPro" id="IPR056423">
    <property type="entry name" value="BACK_BPM_SPOP"/>
</dbReference>
<gene>
    <name evidence="6" type="ORF">BDA96_07G085500</name>
</gene>
<dbReference type="AlphaFoldDB" id="A0A921QM95"/>
<dbReference type="PANTHER" id="PTHR26379">
    <property type="entry name" value="BTB/POZ AND MATH DOMAIN-CONTAINING PROTEIN 1"/>
    <property type="match status" value="1"/>
</dbReference>
<dbReference type="Gene3D" id="3.30.710.10">
    <property type="entry name" value="Potassium Channel Kv1.1, Chain A"/>
    <property type="match status" value="1"/>
</dbReference>
<evidence type="ECO:0000256" key="2">
    <source>
        <dbReference type="ARBA" id="ARBA00004906"/>
    </source>
</evidence>
<protein>
    <recommendedName>
        <fullName evidence="8">BTB domain-containing protein</fullName>
    </recommendedName>
</protein>
<dbReference type="InterPro" id="IPR000210">
    <property type="entry name" value="BTB/POZ_dom"/>
</dbReference>
<comment type="function">
    <text evidence="1">May act as a substrate-specific adapter of an E3 ubiquitin-protein ligase complex (CUL3-RBX1-BTB) which mediates the ubiquitination and subsequent proteasomal degradation of target proteins.</text>
</comment>
<feature type="domain" description="MATH" evidence="5">
    <location>
        <begin position="37"/>
        <end position="164"/>
    </location>
</feature>
<accession>A0A921QM95</accession>
<dbReference type="Pfam" id="PF00651">
    <property type="entry name" value="BTB"/>
    <property type="match status" value="1"/>
</dbReference>
<evidence type="ECO:0000256" key="3">
    <source>
        <dbReference type="ARBA" id="ARBA00010846"/>
    </source>
</evidence>
<proteinExistence type="inferred from homology"/>
<dbReference type="EMBL" id="CM027686">
    <property type="protein sequence ID" value="KAG0522997.1"/>
    <property type="molecule type" value="Genomic_DNA"/>
</dbReference>
<name>A0A921QM95_SORBI</name>
<dbReference type="PROSITE" id="PS50144">
    <property type="entry name" value="MATH"/>
    <property type="match status" value="1"/>
</dbReference>
<dbReference type="FunFam" id="3.30.710.10:FF:000136">
    <property type="entry name" value="BTB-POZ and math domain 1"/>
    <property type="match status" value="1"/>
</dbReference>
<dbReference type="EMBL" id="CM027686">
    <property type="protein sequence ID" value="KAG0522996.1"/>
    <property type="molecule type" value="Genomic_DNA"/>
</dbReference>
<dbReference type="Pfam" id="PF24570">
    <property type="entry name" value="BACK_BPM_SPOP"/>
    <property type="match status" value="1"/>
</dbReference>
<evidence type="ECO:0008006" key="8">
    <source>
        <dbReference type="Google" id="ProtNLM"/>
    </source>
</evidence>
<evidence type="ECO:0000313" key="7">
    <source>
        <dbReference type="Proteomes" id="UP000807115"/>
    </source>
</evidence>
<dbReference type="SUPFAM" id="SSF54695">
    <property type="entry name" value="POZ domain"/>
    <property type="match status" value="1"/>
</dbReference>
<dbReference type="SMART" id="SM00225">
    <property type="entry name" value="BTB"/>
    <property type="match status" value="1"/>
</dbReference>
<dbReference type="Gene3D" id="1.25.40.420">
    <property type="match status" value="1"/>
</dbReference>
<comment type="similarity">
    <text evidence="3">Belongs to the Tdpoz family.</text>
</comment>
<reference evidence="6" key="1">
    <citation type="journal article" date="2019" name="BMC Genomics">
        <title>A new reference genome for Sorghum bicolor reveals high levels of sequence similarity between sweet and grain genotypes: implications for the genetics of sugar metabolism.</title>
        <authorList>
            <person name="Cooper E.A."/>
            <person name="Brenton Z.W."/>
            <person name="Flinn B.S."/>
            <person name="Jenkins J."/>
            <person name="Shu S."/>
            <person name="Flowers D."/>
            <person name="Luo F."/>
            <person name="Wang Y."/>
            <person name="Xia P."/>
            <person name="Barry K."/>
            <person name="Daum C."/>
            <person name="Lipzen A."/>
            <person name="Yoshinaga Y."/>
            <person name="Schmutz J."/>
            <person name="Saski C."/>
            <person name="Vermerris W."/>
            <person name="Kresovich S."/>
        </authorList>
    </citation>
    <scope>NUCLEOTIDE SEQUENCE</scope>
</reference>
<evidence type="ECO:0000313" key="6">
    <source>
        <dbReference type="EMBL" id="KAG0522996.1"/>
    </source>
</evidence>
<dbReference type="GO" id="GO:0016567">
    <property type="term" value="P:protein ubiquitination"/>
    <property type="evidence" value="ECO:0007669"/>
    <property type="project" value="InterPro"/>
</dbReference>
<evidence type="ECO:0000259" key="4">
    <source>
        <dbReference type="PROSITE" id="PS50097"/>
    </source>
</evidence>
<dbReference type="GO" id="GO:0071472">
    <property type="term" value="P:cellular response to salt stress"/>
    <property type="evidence" value="ECO:0007669"/>
    <property type="project" value="UniProtKB-ARBA"/>
</dbReference>
<dbReference type="PROSITE" id="PS50097">
    <property type="entry name" value="BTB"/>
    <property type="match status" value="1"/>
</dbReference>
<dbReference type="Gene3D" id="2.60.210.10">
    <property type="entry name" value="Apoptosis, Tumor Necrosis Factor Receptor Associated Protein 2, Chain A"/>
    <property type="match status" value="1"/>
</dbReference>
<organism evidence="6 7">
    <name type="scientific">Sorghum bicolor</name>
    <name type="common">Sorghum</name>
    <name type="synonym">Sorghum vulgare</name>
    <dbReference type="NCBI Taxonomy" id="4558"/>
    <lineage>
        <taxon>Eukaryota</taxon>
        <taxon>Viridiplantae</taxon>
        <taxon>Streptophyta</taxon>
        <taxon>Embryophyta</taxon>
        <taxon>Tracheophyta</taxon>
        <taxon>Spermatophyta</taxon>
        <taxon>Magnoliopsida</taxon>
        <taxon>Liliopsida</taxon>
        <taxon>Poales</taxon>
        <taxon>Poaceae</taxon>
        <taxon>PACMAD clade</taxon>
        <taxon>Panicoideae</taxon>
        <taxon>Andropogonodae</taxon>
        <taxon>Andropogoneae</taxon>
        <taxon>Sorghinae</taxon>
        <taxon>Sorghum</taxon>
    </lineage>
</organism>
<dbReference type="InterPro" id="IPR008974">
    <property type="entry name" value="TRAF-like"/>
</dbReference>
<sequence>MPPLRRFCQFLPRSTPSMARHLPTPTTASTCTPETAEGRHLFEVTGYSKHRGMGHDKFIRSGNFSVGGHQWSIRFYPDGFVKGKDYISVYLELMGGSKVRASCDLKLVDLTTGLSASVHRTEPRMFNSGDVSRYAPQNSSFMERSGFEASVYLRDDRLVIECIVTVMAEPKVSATKLRAKIEMPPSDIGNHLGKLLEEEVGADVTFSVGGETFTAHKLVLAMRSPVFKAEFYGPMRERSTQIVTIEDIQPAVFRVLLQFIYTDSLPDMEDLVEDVNCEMVRHLLVAADRYALDRLKLICQSILAENLNVMTVATTLSLAYQHNCSMLQDVCLEYMTSSNVMDAVVATEGYKYLKTTCPYALADAFEKTMKLVLQCR</sequence>
<dbReference type="PANTHER" id="PTHR26379:SF438">
    <property type="entry name" value="OS08G0128700 PROTEIN"/>
    <property type="match status" value="1"/>
</dbReference>
<dbReference type="InterPro" id="IPR002083">
    <property type="entry name" value="MATH/TRAF_dom"/>
</dbReference>
<evidence type="ECO:0000259" key="5">
    <source>
        <dbReference type="PROSITE" id="PS50144"/>
    </source>
</evidence>
<dbReference type="CDD" id="cd00121">
    <property type="entry name" value="MATH"/>
    <property type="match status" value="1"/>
</dbReference>
<comment type="caution">
    <text evidence="6">The sequence shown here is derived from an EMBL/GenBank/DDBJ whole genome shotgun (WGS) entry which is preliminary data.</text>
</comment>
<evidence type="ECO:0000256" key="1">
    <source>
        <dbReference type="ARBA" id="ARBA00002668"/>
    </source>
</evidence>
<dbReference type="InterPro" id="IPR011333">
    <property type="entry name" value="SKP1/BTB/POZ_sf"/>
</dbReference>
<reference evidence="6" key="2">
    <citation type="submission" date="2020-10" db="EMBL/GenBank/DDBJ databases">
        <authorList>
            <person name="Cooper E.A."/>
            <person name="Brenton Z.W."/>
            <person name="Flinn B.S."/>
            <person name="Jenkins J."/>
            <person name="Shu S."/>
            <person name="Flowers D."/>
            <person name="Luo F."/>
            <person name="Wang Y."/>
            <person name="Xia P."/>
            <person name="Barry K."/>
            <person name="Daum C."/>
            <person name="Lipzen A."/>
            <person name="Yoshinaga Y."/>
            <person name="Schmutz J."/>
            <person name="Saski C."/>
            <person name="Vermerris W."/>
            <person name="Kresovich S."/>
        </authorList>
    </citation>
    <scope>NUCLEOTIDE SEQUENCE</scope>
</reference>
<feature type="domain" description="BTB" evidence="4">
    <location>
        <begin position="202"/>
        <end position="269"/>
    </location>
</feature>
<dbReference type="SUPFAM" id="SSF49599">
    <property type="entry name" value="TRAF domain-like"/>
    <property type="match status" value="1"/>
</dbReference>
<dbReference type="Pfam" id="PF22486">
    <property type="entry name" value="MATH_2"/>
    <property type="match status" value="1"/>
</dbReference>
<dbReference type="CDD" id="cd18280">
    <property type="entry name" value="BTB_POZ_BPM_plant"/>
    <property type="match status" value="1"/>
</dbReference>